<sequence length="333" mass="36494">MSGSACFRSIAQSAQAGGLFLAPLRAPLLTGRPNGQRPMQRSREPEQTLVICSLHGLFWAADRDETSTAQQAGRGPAVSTRRPPIHARLASGPWPRGQQSASSGARNATLSVDHHPFADDHPSLTSRRYRLPWFGKGSLLQPANATVVLENGHAKQPDQLPSPLYPVSSNSVSPLATVLLLPTLCATLPPSYLLGPDCGSFTLPSVNSRQYRQQRPATSQHPRRRSHDRKSVDATSLFSGELQTNPRSDNSAHHTAYIAARSKDRPGHFPYLSVLEIRDLWRQREEAKRIHRPPRISTDGLAATSNSQRQLIEDPAPVPAKRPDCLEANQQPL</sequence>
<feature type="region of interest" description="Disordered" evidence="1">
    <location>
        <begin position="204"/>
        <end position="252"/>
    </location>
</feature>
<dbReference type="EMBL" id="MU006306">
    <property type="protein sequence ID" value="KAF2850455.1"/>
    <property type="molecule type" value="Genomic_DNA"/>
</dbReference>
<evidence type="ECO:0000313" key="2">
    <source>
        <dbReference type="EMBL" id="KAF2850455.1"/>
    </source>
</evidence>
<gene>
    <name evidence="2" type="ORF">T440DRAFT_489678</name>
</gene>
<feature type="compositionally biased region" description="Polar residues" evidence="1">
    <location>
        <begin position="97"/>
        <end position="107"/>
    </location>
</feature>
<dbReference type="AlphaFoldDB" id="A0A6A7B7U7"/>
<proteinExistence type="predicted"/>
<evidence type="ECO:0000313" key="3">
    <source>
        <dbReference type="Proteomes" id="UP000799423"/>
    </source>
</evidence>
<accession>A0A6A7B7U7</accession>
<organism evidence="2 3">
    <name type="scientific">Plenodomus tracheiphilus IPT5</name>
    <dbReference type="NCBI Taxonomy" id="1408161"/>
    <lineage>
        <taxon>Eukaryota</taxon>
        <taxon>Fungi</taxon>
        <taxon>Dikarya</taxon>
        <taxon>Ascomycota</taxon>
        <taxon>Pezizomycotina</taxon>
        <taxon>Dothideomycetes</taxon>
        <taxon>Pleosporomycetidae</taxon>
        <taxon>Pleosporales</taxon>
        <taxon>Pleosporineae</taxon>
        <taxon>Leptosphaeriaceae</taxon>
        <taxon>Plenodomus</taxon>
    </lineage>
</organism>
<dbReference type="Proteomes" id="UP000799423">
    <property type="component" value="Unassembled WGS sequence"/>
</dbReference>
<keyword evidence="3" id="KW-1185">Reference proteome</keyword>
<dbReference type="OrthoDB" id="10441606at2759"/>
<feature type="region of interest" description="Disordered" evidence="1">
    <location>
        <begin position="292"/>
        <end position="333"/>
    </location>
</feature>
<feature type="compositionally biased region" description="Polar residues" evidence="1">
    <location>
        <begin position="233"/>
        <end position="249"/>
    </location>
</feature>
<name>A0A6A7B7U7_9PLEO</name>
<reference evidence="2" key="1">
    <citation type="submission" date="2020-01" db="EMBL/GenBank/DDBJ databases">
        <authorList>
            <consortium name="DOE Joint Genome Institute"/>
            <person name="Haridas S."/>
            <person name="Albert R."/>
            <person name="Binder M."/>
            <person name="Bloem J."/>
            <person name="Labutti K."/>
            <person name="Salamov A."/>
            <person name="Andreopoulos B."/>
            <person name="Baker S.E."/>
            <person name="Barry K."/>
            <person name="Bills G."/>
            <person name="Bluhm B.H."/>
            <person name="Cannon C."/>
            <person name="Castanera R."/>
            <person name="Culley D.E."/>
            <person name="Daum C."/>
            <person name="Ezra D."/>
            <person name="Gonzalez J.B."/>
            <person name="Henrissat B."/>
            <person name="Kuo A."/>
            <person name="Liang C."/>
            <person name="Lipzen A."/>
            <person name="Lutzoni F."/>
            <person name="Magnuson J."/>
            <person name="Mondo S."/>
            <person name="Nolan M."/>
            <person name="Ohm R."/>
            <person name="Pangilinan J."/>
            <person name="Park H.-J."/>
            <person name="Ramirez L."/>
            <person name="Alfaro M."/>
            <person name="Sun H."/>
            <person name="Tritt A."/>
            <person name="Yoshinaga Y."/>
            <person name="Zwiers L.-H."/>
            <person name="Turgeon B.G."/>
            <person name="Goodwin S.B."/>
            <person name="Spatafora J.W."/>
            <person name="Crous P.W."/>
            <person name="Grigoriev I.V."/>
        </authorList>
    </citation>
    <scope>NUCLEOTIDE SEQUENCE</scope>
    <source>
        <strain evidence="2">IPT5</strain>
    </source>
</reference>
<protein>
    <submittedName>
        <fullName evidence="2">Uncharacterized protein</fullName>
    </submittedName>
</protein>
<feature type="region of interest" description="Disordered" evidence="1">
    <location>
        <begin position="65"/>
        <end position="107"/>
    </location>
</feature>
<evidence type="ECO:0000256" key="1">
    <source>
        <dbReference type="SAM" id="MobiDB-lite"/>
    </source>
</evidence>
<feature type="compositionally biased region" description="Polar residues" evidence="1">
    <location>
        <begin position="204"/>
        <end position="220"/>
    </location>
</feature>